<comment type="caution">
    <text evidence="2">The sequence shown here is derived from an EMBL/GenBank/DDBJ whole genome shotgun (WGS) entry which is preliminary data.</text>
</comment>
<reference evidence="3 5" key="2">
    <citation type="submission" date="2016-11" db="EMBL/GenBank/DDBJ databases">
        <title>Genome sequencing of Amycolatopsis regifaucium.</title>
        <authorList>
            <person name="Mayilraj S."/>
            <person name="Kaur N."/>
        </authorList>
    </citation>
    <scope>NUCLEOTIDE SEQUENCE [LARGE SCALE GENOMIC DNA]</scope>
    <source>
        <strain evidence="3 5">GY080</strain>
    </source>
</reference>
<dbReference type="InterPro" id="IPR016181">
    <property type="entry name" value="Acyl_CoA_acyltransferase"/>
</dbReference>
<proteinExistence type="predicted"/>
<dbReference type="RefSeq" id="WP_061981799.1">
    <property type="nucleotide sequence ID" value="NZ_FOPQ01000007.1"/>
</dbReference>
<protein>
    <submittedName>
        <fullName evidence="3">GNAT family N-acetyltransferase</fullName>
    </submittedName>
    <submittedName>
        <fullName evidence="2">GNAT family acetyltransferase</fullName>
    </submittedName>
</protein>
<dbReference type="SUPFAM" id="SSF55729">
    <property type="entry name" value="Acyl-CoA N-acyltransferases (Nat)"/>
    <property type="match status" value="1"/>
</dbReference>
<dbReference type="Proteomes" id="UP000186883">
    <property type="component" value="Unassembled WGS sequence"/>
</dbReference>
<dbReference type="Gene3D" id="3.40.630.30">
    <property type="match status" value="1"/>
</dbReference>
<reference evidence="2 4" key="1">
    <citation type="submission" date="2015-12" db="EMBL/GenBank/DDBJ databases">
        <title>Amycolatopsis regifaucium genome sequencing and assembly.</title>
        <authorList>
            <person name="Mayilraj S."/>
        </authorList>
    </citation>
    <scope>NUCLEOTIDE SEQUENCE [LARGE SCALE GENOMIC DNA]</scope>
    <source>
        <strain evidence="2 4">GY080</strain>
    </source>
</reference>
<feature type="domain" description="N-acetyltransferase" evidence="1">
    <location>
        <begin position="7"/>
        <end position="144"/>
    </location>
</feature>
<evidence type="ECO:0000313" key="5">
    <source>
        <dbReference type="Proteomes" id="UP000186883"/>
    </source>
</evidence>
<keyword evidence="2" id="KW-0808">Transferase</keyword>
<gene>
    <name evidence="3" type="ORF">ATP06_0233195</name>
    <name evidence="2" type="ORF">AVL48_02335</name>
</gene>
<dbReference type="InterPro" id="IPR000182">
    <property type="entry name" value="GNAT_dom"/>
</dbReference>
<dbReference type="PANTHER" id="PTHR43233">
    <property type="entry name" value="FAMILY N-ACETYLTRANSFERASE, PUTATIVE (AFU_ORTHOLOGUE AFUA_6G03350)-RELATED"/>
    <property type="match status" value="1"/>
</dbReference>
<dbReference type="Pfam" id="PF00583">
    <property type="entry name" value="Acetyltransf_1"/>
    <property type="match status" value="1"/>
</dbReference>
<dbReference type="CDD" id="cd04301">
    <property type="entry name" value="NAT_SF"/>
    <property type="match status" value="1"/>
</dbReference>
<keyword evidence="5" id="KW-1185">Reference proteome</keyword>
<organism evidence="2 4">
    <name type="scientific">Amycolatopsis regifaucium</name>
    <dbReference type="NCBI Taxonomy" id="546365"/>
    <lineage>
        <taxon>Bacteria</taxon>
        <taxon>Bacillati</taxon>
        <taxon>Actinomycetota</taxon>
        <taxon>Actinomycetes</taxon>
        <taxon>Pseudonocardiales</taxon>
        <taxon>Pseudonocardiaceae</taxon>
        <taxon>Amycolatopsis</taxon>
    </lineage>
</organism>
<evidence type="ECO:0000313" key="2">
    <source>
        <dbReference type="EMBL" id="KZB85058.1"/>
    </source>
</evidence>
<dbReference type="InterPro" id="IPR053144">
    <property type="entry name" value="Acetyltransferase_Butenolide"/>
</dbReference>
<dbReference type="GO" id="GO:0016747">
    <property type="term" value="F:acyltransferase activity, transferring groups other than amino-acyl groups"/>
    <property type="evidence" value="ECO:0007669"/>
    <property type="project" value="InterPro"/>
</dbReference>
<evidence type="ECO:0000313" key="4">
    <source>
        <dbReference type="Proteomes" id="UP000076321"/>
    </source>
</evidence>
<sequence length="144" mass="16209">MRTVGACELDDDPARVDLEVVWKFLSTSAYWGKWRDREMIEKVVRNAWRVVGAYETSTGRMVGFARAFSDTVGSAYLADVFVVEEARGAGLGKELVREMIDNGPGAEFRWMLHTADAHELYRPFGFGDPADGQYMERPRPGGRV</sequence>
<evidence type="ECO:0000313" key="3">
    <source>
        <dbReference type="EMBL" id="OKA04082.1"/>
    </source>
</evidence>
<accession>A0A154ML19</accession>
<dbReference type="AlphaFoldDB" id="A0A154ML19"/>
<dbReference type="EMBL" id="LOBU02000024">
    <property type="protein sequence ID" value="OKA04082.1"/>
    <property type="molecule type" value="Genomic_DNA"/>
</dbReference>
<dbReference type="EMBL" id="LQCI01000012">
    <property type="protein sequence ID" value="KZB85058.1"/>
    <property type="molecule type" value="Genomic_DNA"/>
</dbReference>
<evidence type="ECO:0000259" key="1">
    <source>
        <dbReference type="PROSITE" id="PS51186"/>
    </source>
</evidence>
<dbReference type="OrthoDB" id="3216107at2"/>
<name>A0A154ML19_9PSEU</name>
<dbReference type="PANTHER" id="PTHR43233:SF1">
    <property type="entry name" value="FAMILY N-ACETYLTRANSFERASE, PUTATIVE (AFU_ORTHOLOGUE AFUA_6G03350)-RELATED"/>
    <property type="match status" value="1"/>
</dbReference>
<dbReference type="PROSITE" id="PS51186">
    <property type="entry name" value="GNAT"/>
    <property type="match status" value="1"/>
</dbReference>
<dbReference type="Proteomes" id="UP000076321">
    <property type="component" value="Unassembled WGS sequence"/>
</dbReference>